<reference evidence="11" key="1">
    <citation type="submission" date="2025-08" db="UniProtKB">
        <authorList>
            <consortium name="RefSeq"/>
        </authorList>
    </citation>
    <scope>IDENTIFICATION</scope>
    <source>
        <tissue evidence="11">Gonads</tissue>
    </source>
</reference>
<dbReference type="SMART" id="SM00636">
    <property type="entry name" value="Glyco_18"/>
    <property type="match status" value="1"/>
</dbReference>
<feature type="signal peptide" evidence="8">
    <location>
        <begin position="1"/>
        <end position="23"/>
    </location>
</feature>
<dbReference type="InterPro" id="IPR050314">
    <property type="entry name" value="Glycosyl_Hydrlase_18"/>
</dbReference>
<dbReference type="FunFam" id="3.10.50.10:FF:000001">
    <property type="entry name" value="Chitinase 3-like 1"/>
    <property type="match status" value="1"/>
</dbReference>
<evidence type="ECO:0000256" key="3">
    <source>
        <dbReference type="ARBA" id="ARBA00023157"/>
    </source>
</evidence>
<evidence type="ECO:0000256" key="4">
    <source>
        <dbReference type="ARBA" id="ARBA00023295"/>
    </source>
</evidence>
<feature type="chain" id="PRO_5010189747" evidence="8">
    <location>
        <begin position="24"/>
        <end position="741"/>
    </location>
</feature>
<dbReference type="InterPro" id="IPR001579">
    <property type="entry name" value="Glyco_hydro_18_chit_AS"/>
</dbReference>
<sequence length="741" mass="83129">MVPVRTVCLFVLVFCCLLKPSLFQADSKENTTNKARAQSRQFLRVCYHTNWSQYRSGIGHFTVDNIDPTLCTHIVYAFANLNSGVISHREWNDEDNFKKMMRHKQQNPSLKVLMAIGGWNAGTTPFTRIVKTRHSRKKFIDHAIKYLRERDFDGLDLDWEYPGSRGSPSVDKERFTLWVKELREAFETEAEASSRERLLLTAAVAAGGDKIKTGYEVKKIAAHLDFISVMTYDLHGSWETFTGINAPLYARPGETGKQATLNADWAIRKWISLGAPRNKLVMGIPLYGRAFRLANGNDHGLGSPARGKGTAGRHTGEAGFLAYFEVCEKLTSGWTRVWSDDHKAPYAYNTARSQWVGYEDLTSIGYKLQYIMDNNLAGSMVWSLALDDFRGTCDGGVVNPLLTKIKKALSDQTRNDSYIPPTDGIKVTGDSAPDTLSSTCESRCVFGFIAALLIISYLTLFWLFAWLTCPVPFVIYGANVLLKKTTWGSRFISWVGEKARGVERSLRWAVHKAQVKYGPAMKKSINKNKMTKNGNPPTQVKRGSNDVSQIHLPENNRPNETKNVSSADNNMEHNRVTVGQHGGHILRHNRDAHDLHTRATGHRRDTDFENRHHYTNAKSGLRGVNISDNKCVSGSKNVQTSGSQNPIPVHQENLYVNTADIQLTRSLNEKPHSLQLDVRNLQQHGQDKQHGSALRFVACPPVNFPLAANGRCLQHNEHTISTKNPKCAKRLPPPIARSSYV</sequence>
<dbReference type="Gene3D" id="3.10.50.10">
    <property type="match status" value="1"/>
</dbReference>
<dbReference type="GO" id="GO:0008061">
    <property type="term" value="F:chitin binding"/>
    <property type="evidence" value="ECO:0007669"/>
    <property type="project" value="InterPro"/>
</dbReference>
<evidence type="ECO:0000256" key="8">
    <source>
        <dbReference type="SAM" id="SignalP"/>
    </source>
</evidence>
<evidence type="ECO:0000313" key="10">
    <source>
        <dbReference type="Proteomes" id="UP000085678"/>
    </source>
</evidence>
<keyword evidence="7" id="KW-1133">Transmembrane helix</keyword>
<dbReference type="STRING" id="7574.A0A1S3H5B1"/>
<proteinExistence type="predicted"/>
<feature type="compositionally biased region" description="Polar residues" evidence="6">
    <location>
        <begin position="531"/>
        <end position="548"/>
    </location>
</feature>
<dbReference type="PROSITE" id="PS51910">
    <property type="entry name" value="GH18_2"/>
    <property type="match status" value="1"/>
</dbReference>
<keyword evidence="2 5" id="KW-0378">Hydrolase</keyword>
<keyword evidence="1 8" id="KW-0732">Signal</keyword>
<dbReference type="GO" id="GO:0006032">
    <property type="term" value="P:chitin catabolic process"/>
    <property type="evidence" value="ECO:0007669"/>
    <property type="project" value="UniProtKB-ARBA"/>
</dbReference>
<dbReference type="GO" id="GO:0005576">
    <property type="term" value="C:extracellular region"/>
    <property type="evidence" value="ECO:0007669"/>
    <property type="project" value="TreeGrafter"/>
</dbReference>
<dbReference type="SUPFAM" id="SSF54556">
    <property type="entry name" value="Chitinase insertion domain"/>
    <property type="match status" value="1"/>
</dbReference>
<dbReference type="GO" id="GO:0005975">
    <property type="term" value="P:carbohydrate metabolic process"/>
    <property type="evidence" value="ECO:0007669"/>
    <property type="project" value="InterPro"/>
</dbReference>
<keyword evidence="10" id="KW-1185">Reference proteome</keyword>
<evidence type="ECO:0000313" key="11">
    <source>
        <dbReference type="RefSeq" id="XP_013381325.1"/>
    </source>
</evidence>
<protein>
    <submittedName>
        <fullName evidence="11">Acidic mammalian chitinase-like</fullName>
    </submittedName>
</protein>
<dbReference type="RefSeq" id="XP_013381325.1">
    <property type="nucleotide sequence ID" value="XM_013525871.1"/>
</dbReference>
<dbReference type="InParanoid" id="A0A1S3H5B1"/>
<evidence type="ECO:0000256" key="6">
    <source>
        <dbReference type="SAM" id="MobiDB-lite"/>
    </source>
</evidence>
<dbReference type="PANTHER" id="PTHR11177:SF317">
    <property type="entry name" value="CHITINASE 12-RELATED"/>
    <property type="match status" value="1"/>
</dbReference>
<dbReference type="OrthoDB" id="76388at2759"/>
<dbReference type="InterPro" id="IPR001223">
    <property type="entry name" value="Glyco_hydro18_cat"/>
</dbReference>
<dbReference type="GO" id="GO:0004568">
    <property type="term" value="F:chitinase activity"/>
    <property type="evidence" value="ECO:0007669"/>
    <property type="project" value="UniProtKB-ARBA"/>
</dbReference>
<dbReference type="SUPFAM" id="SSF51445">
    <property type="entry name" value="(Trans)glycosidases"/>
    <property type="match status" value="1"/>
</dbReference>
<name>A0A1S3H5B1_LINAN</name>
<dbReference type="InterPro" id="IPR029070">
    <property type="entry name" value="Chitinase_insertion_sf"/>
</dbReference>
<evidence type="ECO:0000256" key="2">
    <source>
        <dbReference type="ARBA" id="ARBA00022801"/>
    </source>
</evidence>
<accession>A0A1S3H5B1</accession>
<dbReference type="Proteomes" id="UP000085678">
    <property type="component" value="Unplaced"/>
</dbReference>
<dbReference type="PANTHER" id="PTHR11177">
    <property type="entry name" value="CHITINASE"/>
    <property type="match status" value="1"/>
</dbReference>
<feature type="transmembrane region" description="Helical" evidence="7">
    <location>
        <begin position="445"/>
        <end position="467"/>
    </location>
</feature>
<dbReference type="InterPro" id="IPR017853">
    <property type="entry name" value="GH"/>
</dbReference>
<gene>
    <name evidence="11" type="primary">LOC106152327</name>
</gene>
<feature type="compositionally biased region" description="Polar residues" evidence="6">
    <location>
        <begin position="556"/>
        <end position="565"/>
    </location>
</feature>
<keyword evidence="4 5" id="KW-0326">Glycosidase</keyword>
<keyword evidence="7" id="KW-0812">Transmembrane</keyword>
<dbReference type="FunFam" id="3.20.20.80:FF:000007">
    <property type="entry name" value="Acidic mammalian chitinase"/>
    <property type="match status" value="1"/>
</dbReference>
<evidence type="ECO:0000256" key="5">
    <source>
        <dbReference type="RuleBase" id="RU000489"/>
    </source>
</evidence>
<dbReference type="Gene3D" id="3.20.20.80">
    <property type="entry name" value="Glycosidases"/>
    <property type="match status" value="1"/>
</dbReference>
<feature type="domain" description="GH18" evidence="9">
    <location>
        <begin position="42"/>
        <end position="412"/>
    </location>
</feature>
<feature type="region of interest" description="Disordered" evidence="6">
    <location>
        <begin position="526"/>
        <end position="565"/>
    </location>
</feature>
<dbReference type="GeneID" id="106152327"/>
<dbReference type="Pfam" id="PF00704">
    <property type="entry name" value="Glyco_hydro_18"/>
    <property type="match status" value="1"/>
</dbReference>
<evidence type="ECO:0000256" key="1">
    <source>
        <dbReference type="ARBA" id="ARBA00022729"/>
    </source>
</evidence>
<organism evidence="10 11">
    <name type="scientific">Lingula anatina</name>
    <name type="common">Brachiopod</name>
    <name type="synonym">Lingula unguis</name>
    <dbReference type="NCBI Taxonomy" id="7574"/>
    <lineage>
        <taxon>Eukaryota</taxon>
        <taxon>Metazoa</taxon>
        <taxon>Spiralia</taxon>
        <taxon>Lophotrochozoa</taxon>
        <taxon>Brachiopoda</taxon>
        <taxon>Linguliformea</taxon>
        <taxon>Lingulata</taxon>
        <taxon>Lingulida</taxon>
        <taxon>Linguloidea</taxon>
        <taxon>Lingulidae</taxon>
        <taxon>Lingula</taxon>
    </lineage>
</organism>
<keyword evidence="3" id="KW-1015">Disulfide bond</keyword>
<dbReference type="PROSITE" id="PS01095">
    <property type="entry name" value="GH18_1"/>
    <property type="match status" value="1"/>
</dbReference>
<evidence type="ECO:0000256" key="7">
    <source>
        <dbReference type="SAM" id="Phobius"/>
    </source>
</evidence>
<dbReference type="AlphaFoldDB" id="A0A1S3H5B1"/>
<dbReference type="KEGG" id="lak:106152327"/>
<evidence type="ECO:0000259" key="9">
    <source>
        <dbReference type="PROSITE" id="PS51910"/>
    </source>
</evidence>
<keyword evidence="7" id="KW-0472">Membrane</keyword>
<dbReference type="CDD" id="cd02872">
    <property type="entry name" value="GH18_chitolectin_chitotriosidase"/>
    <property type="match status" value="1"/>
</dbReference>
<dbReference type="InterPro" id="IPR011583">
    <property type="entry name" value="Chitinase_II/V-like_cat"/>
</dbReference>